<proteinExistence type="predicted"/>
<name>A0A235CHC0_9GAMM</name>
<reference evidence="1 3" key="1">
    <citation type="submission" date="2017-08" db="EMBL/GenBank/DDBJ databases">
        <title>Draft Genome Sequence of the Marine Bacterium Oceanimonas baumannii ATCC 700832.</title>
        <authorList>
            <person name="Mcclelland W.D."/>
            <person name="Brennan M.A."/>
            <person name="Trachtenberg A.M."/>
            <person name="Maclea K.S."/>
        </authorList>
    </citation>
    <scope>NUCLEOTIDE SEQUENCE [LARGE SCALE GENOMIC DNA]</scope>
    <source>
        <strain evidence="1 3">ATCC 700832</strain>
    </source>
</reference>
<evidence type="ECO:0000313" key="3">
    <source>
        <dbReference type="Proteomes" id="UP000243640"/>
    </source>
</evidence>
<dbReference type="EMBL" id="NQJF01000008">
    <property type="protein sequence ID" value="OYD23913.1"/>
    <property type="molecule type" value="Genomic_DNA"/>
</dbReference>
<gene>
    <name evidence="1" type="ORF">B6S09_10680</name>
    <name evidence="2" type="ORF">LY04_02107</name>
</gene>
<reference evidence="2 4" key="2">
    <citation type="submission" date="2019-03" db="EMBL/GenBank/DDBJ databases">
        <title>Genomic Encyclopedia of Archaeal and Bacterial Type Strains, Phase II (KMG-II): from individual species to whole genera.</title>
        <authorList>
            <person name="Goeker M."/>
        </authorList>
    </citation>
    <scope>NUCLEOTIDE SEQUENCE [LARGE SCALE GENOMIC DNA]</scope>
    <source>
        <strain evidence="2 4">DSM 15594</strain>
    </source>
</reference>
<evidence type="ECO:0000313" key="2">
    <source>
        <dbReference type="EMBL" id="TDW58755.1"/>
    </source>
</evidence>
<comment type="caution">
    <text evidence="1">The sequence shown here is derived from an EMBL/GenBank/DDBJ whole genome shotgun (WGS) entry which is preliminary data.</text>
</comment>
<evidence type="ECO:0000313" key="1">
    <source>
        <dbReference type="EMBL" id="OYD23913.1"/>
    </source>
</evidence>
<dbReference type="Proteomes" id="UP000295058">
    <property type="component" value="Unassembled WGS sequence"/>
</dbReference>
<dbReference type="EMBL" id="SODO01000007">
    <property type="protein sequence ID" value="TDW58755.1"/>
    <property type="molecule type" value="Genomic_DNA"/>
</dbReference>
<evidence type="ECO:0000313" key="4">
    <source>
        <dbReference type="Proteomes" id="UP000295058"/>
    </source>
</evidence>
<sequence length="245" mass="28565">MNEKRVSYDEIHEAYCEFIDSCGKFSFYTRSIETQRQKVAECDNYLVAIKQYKSQAIEKNNEPVANQFFHMQCMIHALRSSLLMWIELKECSFENAWTHLVDAQEYTAIALRLNDYEGVRNLEARLKGAEQSLFPGWKIYNSPGFVETVGKCSVCHAPFSECDHVENEIYMGSLCQRIDRNIVRVDHFAFVENPRDRRCIITKTSDDDGNEIDYFTWEKTGKKVNNEEGHHVEGRMFCIPTLDVL</sequence>
<protein>
    <submittedName>
        <fullName evidence="1">Uncharacterized protein</fullName>
    </submittedName>
</protein>
<dbReference type="OrthoDB" id="21421at2"/>
<dbReference type="RefSeq" id="WP_094278473.1">
    <property type="nucleotide sequence ID" value="NZ_NQJF01000008.1"/>
</dbReference>
<organism evidence="1 3">
    <name type="scientific">Oceanimonas baumannii</name>
    <dbReference type="NCBI Taxonomy" id="129578"/>
    <lineage>
        <taxon>Bacteria</taxon>
        <taxon>Pseudomonadati</taxon>
        <taxon>Pseudomonadota</taxon>
        <taxon>Gammaproteobacteria</taxon>
        <taxon>Aeromonadales</taxon>
        <taxon>Aeromonadaceae</taxon>
        <taxon>Oceanimonas</taxon>
    </lineage>
</organism>
<keyword evidence="4" id="KW-1185">Reference proteome</keyword>
<dbReference type="Proteomes" id="UP000243640">
    <property type="component" value="Unassembled WGS sequence"/>
</dbReference>
<dbReference type="AlphaFoldDB" id="A0A235CHC0"/>
<accession>A0A235CHC0</accession>